<evidence type="ECO:0000313" key="1">
    <source>
        <dbReference type="EMBL" id="TXK64404.1"/>
    </source>
</evidence>
<organism evidence="1 2">
    <name type="scientific">Alkalisalibacterium limincola</name>
    <dbReference type="NCBI Taxonomy" id="2699169"/>
    <lineage>
        <taxon>Bacteria</taxon>
        <taxon>Pseudomonadati</taxon>
        <taxon>Pseudomonadota</taxon>
        <taxon>Gammaproteobacteria</taxon>
        <taxon>Lysobacterales</taxon>
        <taxon>Lysobacteraceae</taxon>
        <taxon>Alkalisalibacterium</taxon>
    </lineage>
</organism>
<comment type="caution">
    <text evidence="1">The sequence shown here is derived from an EMBL/GenBank/DDBJ whole genome shotgun (WGS) entry which is preliminary data.</text>
</comment>
<reference evidence="1 2" key="1">
    <citation type="submission" date="2019-08" db="EMBL/GenBank/DDBJ databases">
        <authorList>
            <person name="Karlyshev A.V."/>
        </authorList>
    </citation>
    <scope>NUCLEOTIDE SEQUENCE [LARGE SCALE GENOMIC DNA]</scope>
    <source>
        <strain evidence="1 2">Alg18-2.2</strain>
    </source>
</reference>
<dbReference type="RefSeq" id="WP_147891216.1">
    <property type="nucleotide sequence ID" value="NZ_VRTS01000003.1"/>
</dbReference>
<sequence length="215" mass="23421">MEVSNVSLEARFEGGIDPDYPLQLQNGVPVEIDFIEADGWRYFYIDLPEGNSNAEFNLSELEGTEGDADLYLGIGFLPDETDFSCRSWAAGSNESCFAIDGAELPADRYYIGIHAWPGDGDVANVEVEAKFDVEVVGPNPTNLTGTTSGARMRPTHHLSWDGGEDQVDVWHNGVIVHTGVNGGEFSKQMTPGSGMSTWQVCNAGTDECSDEMQMR</sequence>
<dbReference type="Proteomes" id="UP000321248">
    <property type="component" value="Unassembled WGS sequence"/>
</dbReference>
<dbReference type="AlphaFoldDB" id="A0A5C8KX50"/>
<dbReference type="OrthoDB" id="9790784at2"/>
<dbReference type="Gene3D" id="2.60.120.380">
    <property type="match status" value="1"/>
</dbReference>
<keyword evidence="2" id="KW-1185">Reference proteome</keyword>
<gene>
    <name evidence="1" type="ORF">FU658_05780</name>
</gene>
<accession>A0A5C8KX50</accession>
<dbReference type="EMBL" id="VRTS01000003">
    <property type="protein sequence ID" value="TXK64404.1"/>
    <property type="molecule type" value="Genomic_DNA"/>
</dbReference>
<proteinExistence type="predicted"/>
<evidence type="ECO:0000313" key="2">
    <source>
        <dbReference type="Proteomes" id="UP000321248"/>
    </source>
</evidence>
<name>A0A5C8KX50_9GAMM</name>
<protein>
    <submittedName>
        <fullName evidence="1">Uncharacterized protein</fullName>
    </submittedName>
</protein>